<dbReference type="RefSeq" id="XP_033394102.1">
    <property type="nucleotide sequence ID" value="XM_033542431.1"/>
</dbReference>
<keyword evidence="3" id="KW-1185">Reference proteome</keyword>
<evidence type="ECO:0000313" key="2">
    <source>
        <dbReference type="EMBL" id="KAF2138389.1"/>
    </source>
</evidence>
<feature type="region of interest" description="Disordered" evidence="1">
    <location>
        <begin position="93"/>
        <end position="186"/>
    </location>
</feature>
<dbReference type="Proteomes" id="UP000799438">
    <property type="component" value="Unassembled WGS sequence"/>
</dbReference>
<dbReference type="EMBL" id="ML995497">
    <property type="protein sequence ID" value="KAF2138389.1"/>
    <property type="molecule type" value="Genomic_DNA"/>
</dbReference>
<dbReference type="GeneID" id="54299928"/>
<protein>
    <submittedName>
        <fullName evidence="2">Uncharacterized protein</fullName>
    </submittedName>
</protein>
<evidence type="ECO:0000313" key="3">
    <source>
        <dbReference type="Proteomes" id="UP000799438"/>
    </source>
</evidence>
<feature type="compositionally biased region" description="Acidic residues" evidence="1">
    <location>
        <begin position="159"/>
        <end position="186"/>
    </location>
</feature>
<feature type="compositionally biased region" description="Basic and acidic residues" evidence="1">
    <location>
        <begin position="121"/>
        <end position="131"/>
    </location>
</feature>
<accession>A0A6A6B2H6</accession>
<reference evidence="2" key="1">
    <citation type="journal article" date="2020" name="Stud. Mycol.">
        <title>101 Dothideomycetes genomes: a test case for predicting lifestyles and emergence of pathogens.</title>
        <authorList>
            <person name="Haridas S."/>
            <person name="Albert R."/>
            <person name="Binder M."/>
            <person name="Bloem J."/>
            <person name="Labutti K."/>
            <person name="Salamov A."/>
            <person name="Andreopoulos B."/>
            <person name="Baker S."/>
            <person name="Barry K."/>
            <person name="Bills G."/>
            <person name="Bluhm B."/>
            <person name="Cannon C."/>
            <person name="Castanera R."/>
            <person name="Culley D."/>
            <person name="Daum C."/>
            <person name="Ezra D."/>
            <person name="Gonzalez J."/>
            <person name="Henrissat B."/>
            <person name="Kuo A."/>
            <person name="Liang C."/>
            <person name="Lipzen A."/>
            <person name="Lutzoni F."/>
            <person name="Magnuson J."/>
            <person name="Mondo S."/>
            <person name="Nolan M."/>
            <person name="Ohm R."/>
            <person name="Pangilinan J."/>
            <person name="Park H.-J."/>
            <person name="Ramirez L."/>
            <person name="Alfaro M."/>
            <person name="Sun H."/>
            <person name="Tritt A."/>
            <person name="Yoshinaga Y."/>
            <person name="Zwiers L.-H."/>
            <person name="Turgeon B."/>
            <person name="Goodwin S."/>
            <person name="Spatafora J."/>
            <person name="Crous P."/>
            <person name="Grigoriev I."/>
        </authorList>
    </citation>
    <scope>NUCLEOTIDE SEQUENCE</scope>
    <source>
        <strain evidence="2">CBS 121167</strain>
    </source>
</reference>
<gene>
    <name evidence="2" type="ORF">K452DRAFT_301331</name>
</gene>
<sequence length="186" mass="21205">MAPKLKAPVPQHLRRGAGTKSPVSCLRCFFQWAHPDNDFTWKGCTFKNGNKLCTYCSKGYRDCIKIDMRRYGRAMDRIAEAVTEWTESAAGNIARSQEDRKKRAASIRQSMRATKARMHRERTTRNPHEVDRDDELVDDVRELTDLQSWEAEEAAAAAEDSDEDDEDDEDDEEDAEADEEDAGDDA</sequence>
<proteinExistence type="predicted"/>
<evidence type="ECO:0000256" key="1">
    <source>
        <dbReference type="SAM" id="MobiDB-lite"/>
    </source>
</evidence>
<dbReference type="AlphaFoldDB" id="A0A6A6B2H6"/>
<name>A0A6A6B2H6_9PEZI</name>
<organism evidence="2 3">
    <name type="scientific">Aplosporella prunicola CBS 121167</name>
    <dbReference type="NCBI Taxonomy" id="1176127"/>
    <lineage>
        <taxon>Eukaryota</taxon>
        <taxon>Fungi</taxon>
        <taxon>Dikarya</taxon>
        <taxon>Ascomycota</taxon>
        <taxon>Pezizomycotina</taxon>
        <taxon>Dothideomycetes</taxon>
        <taxon>Dothideomycetes incertae sedis</taxon>
        <taxon>Botryosphaeriales</taxon>
        <taxon>Aplosporellaceae</taxon>
        <taxon>Aplosporella</taxon>
    </lineage>
</organism>